<organism evidence="1 2">
    <name type="scientific">Eiseniibacteriota bacterium</name>
    <dbReference type="NCBI Taxonomy" id="2212470"/>
    <lineage>
        <taxon>Bacteria</taxon>
        <taxon>Candidatus Eiseniibacteriota</taxon>
    </lineage>
</organism>
<protein>
    <submittedName>
        <fullName evidence="1">Uncharacterized protein</fullName>
    </submittedName>
</protein>
<evidence type="ECO:0000313" key="1">
    <source>
        <dbReference type="EMBL" id="TMQ49618.1"/>
    </source>
</evidence>
<evidence type="ECO:0000313" key="2">
    <source>
        <dbReference type="Proteomes" id="UP000320184"/>
    </source>
</evidence>
<dbReference type="AlphaFoldDB" id="A0A538SE13"/>
<reference evidence="1 2" key="1">
    <citation type="journal article" date="2019" name="Nat. Microbiol.">
        <title>Mediterranean grassland soil C-N compound turnover is dependent on rainfall and depth, and is mediated by genomically divergent microorganisms.</title>
        <authorList>
            <person name="Diamond S."/>
            <person name="Andeer P.F."/>
            <person name="Li Z."/>
            <person name="Crits-Christoph A."/>
            <person name="Burstein D."/>
            <person name="Anantharaman K."/>
            <person name="Lane K.R."/>
            <person name="Thomas B.C."/>
            <person name="Pan C."/>
            <person name="Northen T.R."/>
            <person name="Banfield J.F."/>
        </authorList>
    </citation>
    <scope>NUCLEOTIDE SEQUENCE [LARGE SCALE GENOMIC DNA]</scope>
    <source>
        <strain evidence="1">WS_3</strain>
    </source>
</reference>
<dbReference type="EMBL" id="VBOT01000120">
    <property type="protein sequence ID" value="TMQ49618.1"/>
    <property type="molecule type" value="Genomic_DNA"/>
</dbReference>
<name>A0A538SE13_UNCEI</name>
<proteinExistence type="predicted"/>
<gene>
    <name evidence="1" type="ORF">E6K73_09640</name>
</gene>
<accession>A0A538SE13</accession>
<dbReference type="Proteomes" id="UP000320184">
    <property type="component" value="Unassembled WGS sequence"/>
</dbReference>
<comment type="caution">
    <text evidence="1">The sequence shown here is derived from an EMBL/GenBank/DDBJ whole genome shotgun (WGS) entry which is preliminary data.</text>
</comment>
<sequence>MRATRELSLAGMPLEASVWVINLLDRRNANTVFTGSGSPYTTAWLATPDGKAWLQDVGADGVAIYDLAQSRPEFFDAPRLVRFGLRARFRARAVGQVCNL</sequence>